<feature type="compositionally biased region" description="Basic and acidic residues" evidence="1">
    <location>
        <begin position="313"/>
        <end position="324"/>
    </location>
</feature>
<feature type="compositionally biased region" description="Low complexity" evidence="1">
    <location>
        <begin position="298"/>
        <end position="310"/>
    </location>
</feature>
<dbReference type="CDD" id="cd02019">
    <property type="entry name" value="NK"/>
    <property type="match status" value="1"/>
</dbReference>
<proteinExistence type="predicted"/>
<organism evidence="2">
    <name type="scientific">Cupriavidus taiwanensis</name>
    <dbReference type="NCBI Taxonomy" id="164546"/>
    <lineage>
        <taxon>Bacteria</taxon>
        <taxon>Pseudomonadati</taxon>
        <taxon>Pseudomonadota</taxon>
        <taxon>Betaproteobacteria</taxon>
        <taxon>Burkholderiales</taxon>
        <taxon>Burkholderiaceae</taxon>
        <taxon>Cupriavidus</taxon>
    </lineage>
</organism>
<dbReference type="EMBL" id="LT984809">
    <property type="protein sequence ID" value="SPD49416.1"/>
    <property type="molecule type" value="Genomic_DNA"/>
</dbReference>
<dbReference type="AlphaFoldDB" id="A0A375HES2"/>
<sequence length="392" mass="43935">MRGCPTRPARKCLPSPVCPRAIAPRAQRVDLHQPGGNGHLLIIGPIGAGKSVFLNFLVSQAGRHDARRIRFDKDRSTRIPTLLSGGAFVDVTGKFQAATHVNPLSLLNSPANFTYVTEWVTLALEDEDFSLSPQQSQDIFEAVKILAEYPREHWTLGRLATLLHDSLRERLQIWLRGGQYGHFFDHAEDAFDVSDNLSIEMGDLFESIHVRPCCSPTMPSIDQPVDGRPEVHDHRSRRGWILLPAPPLLQAAGNLDYHHPEAQRRRLDGHAVAAAARACTGLRNSQGQRRQSDLPAEQPGQYQQGPLQGQVWPDRRSDPDDQRRGPQPGLSVDHARADPDAAEHVLRRNGCDAEVRRRRAIDPRPPLRLWRVRLATTLCARDARAFCIRRDP</sequence>
<feature type="region of interest" description="Disordered" evidence="1">
    <location>
        <begin position="280"/>
        <end position="338"/>
    </location>
</feature>
<evidence type="ECO:0000313" key="2">
    <source>
        <dbReference type="EMBL" id="SPD49416.1"/>
    </source>
</evidence>
<evidence type="ECO:0000256" key="1">
    <source>
        <dbReference type="SAM" id="MobiDB-lite"/>
    </source>
</evidence>
<name>A0A375HES2_9BURK</name>
<dbReference type="SUPFAM" id="SSF52540">
    <property type="entry name" value="P-loop containing nucleoside triphosphate hydrolases"/>
    <property type="match status" value="1"/>
</dbReference>
<protein>
    <submittedName>
        <fullName evidence="2">Uncharacterized protein</fullName>
    </submittedName>
</protein>
<reference evidence="2" key="1">
    <citation type="submission" date="2018-01" db="EMBL/GenBank/DDBJ databases">
        <authorList>
            <person name="Gaut B.S."/>
            <person name="Morton B.R."/>
            <person name="Clegg M.T."/>
            <person name="Duvall M.R."/>
        </authorList>
    </citation>
    <scope>NUCLEOTIDE SEQUENCE</scope>
    <source>
        <strain evidence="2">Cupriavidus taiwanensis STM 8555</strain>
    </source>
</reference>
<dbReference type="InterPro" id="IPR027417">
    <property type="entry name" value="P-loop_NTPase"/>
</dbReference>
<gene>
    <name evidence="2" type="ORF">CBM2612_P0761</name>
</gene>
<accession>A0A375HES2</accession>
<dbReference type="Gene3D" id="3.40.50.300">
    <property type="entry name" value="P-loop containing nucleotide triphosphate hydrolases"/>
    <property type="match status" value="1"/>
</dbReference>
<geneLocation type="plasmid" evidence="2">
    <name>I</name>
</geneLocation>
<keyword evidence="2" id="KW-0614">Plasmid</keyword>